<proteinExistence type="inferred from homology"/>
<dbReference type="Proteomes" id="UP000326458">
    <property type="component" value="Unassembled WGS sequence"/>
</dbReference>
<organism evidence="7 8">
    <name type="scientific">Muntiacus muntjak</name>
    <name type="common">Barking deer</name>
    <name type="synonym">Indian muntjac</name>
    <dbReference type="NCBI Taxonomy" id="9888"/>
    <lineage>
        <taxon>Eukaryota</taxon>
        <taxon>Metazoa</taxon>
        <taxon>Chordata</taxon>
        <taxon>Craniata</taxon>
        <taxon>Vertebrata</taxon>
        <taxon>Euteleostomi</taxon>
        <taxon>Mammalia</taxon>
        <taxon>Eutheria</taxon>
        <taxon>Laurasiatheria</taxon>
        <taxon>Artiodactyla</taxon>
        <taxon>Ruminantia</taxon>
        <taxon>Pecora</taxon>
        <taxon>Cervidae</taxon>
        <taxon>Muntiacinae</taxon>
        <taxon>Muntiacus</taxon>
    </lineage>
</organism>
<dbReference type="Pfam" id="PF03826">
    <property type="entry name" value="OAR"/>
    <property type="match status" value="1"/>
</dbReference>
<dbReference type="PROSITE" id="PS50803">
    <property type="entry name" value="OAR"/>
    <property type="match status" value="1"/>
</dbReference>
<dbReference type="PANTHER" id="PTHR46271:SF3">
    <property type="entry name" value="RETINAL HOMEOBOX PROTEIN RX"/>
    <property type="match status" value="1"/>
</dbReference>
<keyword evidence="4" id="KW-0804">Transcription</keyword>
<feature type="compositionally biased region" description="Pro residues" evidence="5">
    <location>
        <begin position="15"/>
        <end position="47"/>
    </location>
</feature>
<dbReference type="PANTHER" id="PTHR46271">
    <property type="entry name" value="HOMEOBOX PROTEIN, PUTATIVE-RELATED"/>
    <property type="match status" value="1"/>
</dbReference>
<evidence type="ECO:0000256" key="4">
    <source>
        <dbReference type="ARBA" id="ARBA00023163"/>
    </source>
</evidence>
<protein>
    <recommendedName>
        <fullName evidence="6">OAR domain-containing protein</fullName>
    </recommendedName>
</protein>
<dbReference type="GO" id="GO:0045944">
    <property type="term" value="P:positive regulation of transcription by RNA polymerase II"/>
    <property type="evidence" value="ECO:0007669"/>
    <property type="project" value="InterPro"/>
</dbReference>
<feature type="domain" description="OAR" evidence="6">
    <location>
        <begin position="66"/>
        <end position="79"/>
    </location>
</feature>
<dbReference type="GO" id="GO:0005634">
    <property type="term" value="C:nucleus"/>
    <property type="evidence" value="ECO:0007669"/>
    <property type="project" value="UniProtKB-SubCell"/>
</dbReference>
<comment type="similarity">
    <text evidence="2">Belongs to the paired homeobox family. Bicoid subfamily.</text>
</comment>
<dbReference type="InterPro" id="IPR043562">
    <property type="entry name" value="RAX/RAX2"/>
</dbReference>
<dbReference type="EMBL" id="VCEA01000001">
    <property type="protein sequence ID" value="KAB0366730.1"/>
    <property type="molecule type" value="Genomic_DNA"/>
</dbReference>
<feature type="non-terminal residue" evidence="7">
    <location>
        <position position="1"/>
    </location>
</feature>
<evidence type="ECO:0000313" key="7">
    <source>
        <dbReference type="EMBL" id="KAB0366730.1"/>
    </source>
</evidence>
<reference evidence="7 8" key="1">
    <citation type="submission" date="2019-06" db="EMBL/GenBank/DDBJ databases">
        <title>Discovery of a novel chromosome fission-fusion reversal in muntjac.</title>
        <authorList>
            <person name="Mudd A.B."/>
            <person name="Bredeson J.V."/>
            <person name="Baum R."/>
            <person name="Hockemeyer D."/>
            <person name="Rokhsar D.S."/>
        </authorList>
    </citation>
    <scope>NUCLEOTIDE SEQUENCE [LARGE SCALE GENOMIC DNA]</scope>
    <source>
        <strain evidence="7">UTSW_UCB_Mm</strain>
        <tissue evidence="7">Fibroblast cell line</tissue>
    </source>
</reference>
<dbReference type="InterPro" id="IPR003654">
    <property type="entry name" value="OAR_dom"/>
</dbReference>
<comment type="caution">
    <text evidence="7">The sequence shown here is derived from an EMBL/GenBank/DDBJ whole genome shotgun (WGS) entry which is preliminary data.</text>
</comment>
<feature type="region of interest" description="Disordered" evidence="5">
    <location>
        <begin position="1"/>
        <end position="63"/>
    </location>
</feature>
<evidence type="ECO:0000259" key="6">
    <source>
        <dbReference type="PROSITE" id="PS50803"/>
    </source>
</evidence>
<evidence type="ECO:0000313" key="8">
    <source>
        <dbReference type="Proteomes" id="UP000326458"/>
    </source>
</evidence>
<keyword evidence="3" id="KW-0805">Transcription regulation</keyword>
<accession>A0A5N3WY13</accession>
<sequence length="89" mass="9215">LPGFGPPAQSLPASYTPPPPPPPFLNSPPLGPGLQPLGPPPPPPAYPCGPGFGDKFPLDEADPRNSSIAALRLKAKEHIQAIGKPWQAL</sequence>
<dbReference type="GO" id="GO:0000981">
    <property type="term" value="F:DNA-binding transcription factor activity, RNA polymerase II-specific"/>
    <property type="evidence" value="ECO:0007669"/>
    <property type="project" value="InterPro"/>
</dbReference>
<evidence type="ECO:0000256" key="2">
    <source>
        <dbReference type="ARBA" id="ARBA00006503"/>
    </source>
</evidence>
<comment type="subcellular location">
    <subcellularLocation>
        <location evidence="1">Nucleus</location>
    </subcellularLocation>
</comment>
<keyword evidence="8" id="KW-1185">Reference proteome</keyword>
<gene>
    <name evidence="7" type="ORF">FD754_010886</name>
</gene>
<name>A0A5N3WY13_MUNMU</name>
<evidence type="ECO:0000256" key="5">
    <source>
        <dbReference type="SAM" id="MobiDB-lite"/>
    </source>
</evidence>
<evidence type="ECO:0000256" key="3">
    <source>
        <dbReference type="ARBA" id="ARBA00023015"/>
    </source>
</evidence>
<dbReference type="GO" id="GO:0000978">
    <property type="term" value="F:RNA polymerase II cis-regulatory region sequence-specific DNA binding"/>
    <property type="evidence" value="ECO:0007669"/>
    <property type="project" value="TreeGrafter"/>
</dbReference>
<evidence type="ECO:0000256" key="1">
    <source>
        <dbReference type="ARBA" id="ARBA00004123"/>
    </source>
</evidence>
<dbReference type="AlphaFoldDB" id="A0A5N3WY13"/>